<comment type="caution">
    <text evidence="1">The sequence shown here is derived from an EMBL/GenBank/DDBJ whole genome shotgun (WGS) entry which is preliminary data.</text>
</comment>
<protein>
    <submittedName>
        <fullName evidence="1">Uncharacterized protein</fullName>
    </submittedName>
</protein>
<evidence type="ECO:0000313" key="1">
    <source>
        <dbReference type="EMBL" id="MPC18964.1"/>
    </source>
</evidence>
<sequence>MNQYGLKRDRGAEGGAWVGGRLVIPAFTLSVTINSECCTAQPLFAPAGSLRRSPAIPSLVLLTVHSSRCCC</sequence>
<organism evidence="1 2">
    <name type="scientific">Portunus trituberculatus</name>
    <name type="common">Swimming crab</name>
    <name type="synonym">Neptunus trituberculatus</name>
    <dbReference type="NCBI Taxonomy" id="210409"/>
    <lineage>
        <taxon>Eukaryota</taxon>
        <taxon>Metazoa</taxon>
        <taxon>Ecdysozoa</taxon>
        <taxon>Arthropoda</taxon>
        <taxon>Crustacea</taxon>
        <taxon>Multicrustacea</taxon>
        <taxon>Malacostraca</taxon>
        <taxon>Eumalacostraca</taxon>
        <taxon>Eucarida</taxon>
        <taxon>Decapoda</taxon>
        <taxon>Pleocyemata</taxon>
        <taxon>Brachyura</taxon>
        <taxon>Eubrachyura</taxon>
        <taxon>Portunoidea</taxon>
        <taxon>Portunidae</taxon>
        <taxon>Portuninae</taxon>
        <taxon>Portunus</taxon>
    </lineage>
</organism>
<accession>A0A5B7DCH0</accession>
<reference evidence="1 2" key="1">
    <citation type="submission" date="2019-05" db="EMBL/GenBank/DDBJ databases">
        <title>Another draft genome of Portunus trituberculatus and its Hox gene families provides insights of decapod evolution.</title>
        <authorList>
            <person name="Jeong J.-H."/>
            <person name="Song I."/>
            <person name="Kim S."/>
            <person name="Choi T."/>
            <person name="Kim D."/>
            <person name="Ryu S."/>
            <person name="Kim W."/>
        </authorList>
    </citation>
    <scope>NUCLEOTIDE SEQUENCE [LARGE SCALE GENOMIC DNA]</scope>
    <source>
        <tissue evidence="1">Muscle</tissue>
    </source>
</reference>
<dbReference type="AlphaFoldDB" id="A0A5B7DCH0"/>
<evidence type="ECO:0000313" key="2">
    <source>
        <dbReference type="Proteomes" id="UP000324222"/>
    </source>
</evidence>
<proteinExistence type="predicted"/>
<dbReference type="Proteomes" id="UP000324222">
    <property type="component" value="Unassembled WGS sequence"/>
</dbReference>
<dbReference type="EMBL" id="VSRR010000725">
    <property type="protein sequence ID" value="MPC18964.1"/>
    <property type="molecule type" value="Genomic_DNA"/>
</dbReference>
<keyword evidence="2" id="KW-1185">Reference proteome</keyword>
<gene>
    <name evidence="1" type="ORF">E2C01_011864</name>
</gene>
<name>A0A5B7DCH0_PORTR</name>